<dbReference type="Pfam" id="PF02458">
    <property type="entry name" value="Transferase"/>
    <property type="match status" value="1"/>
</dbReference>
<dbReference type="AlphaFoldDB" id="A0AAQ3KEM1"/>
<protein>
    <submittedName>
        <fullName evidence="1">Uncharacterized protein</fullName>
    </submittedName>
</protein>
<sequence length="106" mass="12124">MVEDRHIEIGLPVSSLQPPKPVDEDEQAVNRIYYIAAADIDRMKAATKKRTKVEAFIAYIWRVLAKTTTLEEKWCRMGVVVDDRSRLGSANEEPLIISYCIHCRCS</sequence>
<dbReference type="Proteomes" id="UP001327560">
    <property type="component" value="Chromosome 5"/>
</dbReference>
<evidence type="ECO:0000313" key="2">
    <source>
        <dbReference type="Proteomes" id="UP001327560"/>
    </source>
</evidence>
<dbReference type="Gene3D" id="3.30.559.10">
    <property type="entry name" value="Chloramphenicol acetyltransferase-like domain"/>
    <property type="match status" value="1"/>
</dbReference>
<organism evidence="1 2">
    <name type="scientific">Canna indica</name>
    <name type="common">Indian-shot</name>
    <dbReference type="NCBI Taxonomy" id="4628"/>
    <lineage>
        <taxon>Eukaryota</taxon>
        <taxon>Viridiplantae</taxon>
        <taxon>Streptophyta</taxon>
        <taxon>Embryophyta</taxon>
        <taxon>Tracheophyta</taxon>
        <taxon>Spermatophyta</taxon>
        <taxon>Magnoliopsida</taxon>
        <taxon>Liliopsida</taxon>
        <taxon>Zingiberales</taxon>
        <taxon>Cannaceae</taxon>
        <taxon>Canna</taxon>
    </lineage>
</organism>
<dbReference type="InterPro" id="IPR023213">
    <property type="entry name" value="CAT-like_dom_sf"/>
</dbReference>
<accession>A0AAQ3KEM1</accession>
<gene>
    <name evidence="1" type="ORF">Cni_G15888</name>
</gene>
<reference evidence="1 2" key="1">
    <citation type="submission" date="2023-10" db="EMBL/GenBank/DDBJ databases">
        <title>Chromosome-scale genome assembly provides insights into flower coloration mechanisms of Canna indica.</title>
        <authorList>
            <person name="Li C."/>
        </authorList>
    </citation>
    <scope>NUCLEOTIDE SEQUENCE [LARGE SCALE GENOMIC DNA]</scope>
    <source>
        <tissue evidence="1">Flower</tissue>
    </source>
</reference>
<evidence type="ECO:0000313" key="1">
    <source>
        <dbReference type="EMBL" id="WOL07150.1"/>
    </source>
</evidence>
<name>A0AAQ3KEM1_9LILI</name>
<keyword evidence="2" id="KW-1185">Reference proteome</keyword>
<proteinExistence type="predicted"/>
<dbReference type="EMBL" id="CP136894">
    <property type="protein sequence ID" value="WOL07150.1"/>
    <property type="molecule type" value="Genomic_DNA"/>
</dbReference>